<reference evidence="1" key="1">
    <citation type="journal article" date="2020" name="New Phytol.">
        <title>Comparative genomics reveals dynamic genome evolution in host specialist ectomycorrhizal fungi.</title>
        <authorList>
            <person name="Lofgren L.A."/>
            <person name="Nguyen N.H."/>
            <person name="Vilgalys R."/>
            <person name="Ruytinx J."/>
            <person name="Liao H.L."/>
            <person name="Branco S."/>
            <person name="Kuo A."/>
            <person name="LaButti K."/>
            <person name="Lipzen A."/>
            <person name="Andreopoulos W."/>
            <person name="Pangilinan J."/>
            <person name="Riley R."/>
            <person name="Hundley H."/>
            <person name="Na H."/>
            <person name="Barry K."/>
            <person name="Grigoriev I.V."/>
            <person name="Stajich J.E."/>
            <person name="Kennedy P.G."/>
        </authorList>
    </citation>
    <scope>NUCLEOTIDE SEQUENCE</scope>
    <source>
        <strain evidence="1">FC423</strain>
    </source>
</reference>
<dbReference type="GeneID" id="64696913"/>
<dbReference type="Proteomes" id="UP000823399">
    <property type="component" value="Unassembled WGS sequence"/>
</dbReference>
<evidence type="ECO:0000313" key="1">
    <source>
        <dbReference type="EMBL" id="KAG2083548.1"/>
    </source>
</evidence>
<name>A0A9P7JL77_9AGAM</name>
<dbReference type="EMBL" id="JABBWM010000269">
    <property type="protein sequence ID" value="KAG2083548.1"/>
    <property type="molecule type" value="Genomic_DNA"/>
</dbReference>
<dbReference type="OrthoDB" id="2641948at2759"/>
<proteinExistence type="predicted"/>
<dbReference type="AlphaFoldDB" id="A0A9P7JL77"/>
<keyword evidence="2" id="KW-1185">Reference proteome</keyword>
<gene>
    <name evidence="1" type="ORF">F5147DRAFT_660145</name>
</gene>
<organism evidence="1 2">
    <name type="scientific">Suillus discolor</name>
    <dbReference type="NCBI Taxonomy" id="1912936"/>
    <lineage>
        <taxon>Eukaryota</taxon>
        <taxon>Fungi</taxon>
        <taxon>Dikarya</taxon>
        <taxon>Basidiomycota</taxon>
        <taxon>Agaricomycotina</taxon>
        <taxon>Agaricomycetes</taxon>
        <taxon>Agaricomycetidae</taxon>
        <taxon>Boletales</taxon>
        <taxon>Suillineae</taxon>
        <taxon>Suillaceae</taxon>
        <taxon>Suillus</taxon>
    </lineage>
</organism>
<protein>
    <submittedName>
        <fullName evidence="1">Uncharacterized protein</fullName>
    </submittedName>
</protein>
<accession>A0A9P7JL77</accession>
<evidence type="ECO:0000313" key="2">
    <source>
        <dbReference type="Proteomes" id="UP000823399"/>
    </source>
</evidence>
<dbReference type="InterPro" id="IPR027417">
    <property type="entry name" value="P-loop_NTPase"/>
</dbReference>
<sequence length="181" mass="20214">MLSEEIEPSLEESEIPVIGKRREGGGGEVVEKFEILESSEVSSHTSMLTHSTEQDIELSGVTNLSWLKACLGIHNPLCLMQSFNRPNLYYVVQPKPSMKKKVVQAITGFIKSQHATHTSIVYGFLKLECEELAEQHDYDLSAKYYRASMGSPECSTTQDPLSTQLEARGVAASWKAARRFM</sequence>
<comment type="caution">
    <text evidence="1">The sequence shown here is derived from an EMBL/GenBank/DDBJ whole genome shotgun (WGS) entry which is preliminary data.</text>
</comment>
<dbReference type="RefSeq" id="XP_041284411.1">
    <property type="nucleotide sequence ID" value="XM_041434654.1"/>
</dbReference>
<dbReference type="Gene3D" id="3.40.50.300">
    <property type="entry name" value="P-loop containing nucleotide triphosphate hydrolases"/>
    <property type="match status" value="1"/>
</dbReference>